<keyword evidence="7" id="KW-0560">Oxidoreductase</keyword>
<dbReference type="Pfam" id="PF13450">
    <property type="entry name" value="NAD_binding_8"/>
    <property type="match status" value="1"/>
</dbReference>
<dbReference type="GeneID" id="30005703"/>
<keyword evidence="9" id="KW-1185">Reference proteome</keyword>
<evidence type="ECO:0000256" key="2">
    <source>
        <dbReference type="ARBA" id="ARBA00004721"/>
    </source>
</evidence>
<dbReference type="OrthoDB" id="66881at2759"/>
<dbReference type="InterPro" id="IPR050775">
    <property type="entry name" value="FAD-binding_Monooxygenases"/>
</dbReference>
<gene>
    <name evidence="8" type="ORF">AYL99_01533</name>
</gene>
<evidence type="ECO:0000256" key="3">
    <source>
        <dbReference type="ARBA" id="ARBA00010139"/>
    </source>
</evidence>
<dbReference type="AlphaFoldDB" id="A0A179A1U6"/>
<evidence type="ECO:0008006" key="10">
    <source>
        <dbReference type="Google" id="ProtNLM"/>
    </source>
</evidence>
<evidence type="ECO:0000256" key="4">
    <source>
        <dbReference type="ARBA" id="ARBA00022630"/>
    </source>
</evidence>
<name>A0A179A1U6_9EURO</name>
<dbReference type="RefSeq" id="XP_018698928.1">
    <property type="nucleotide sequence ID" value="XM_018833049.1"/>
</dbReference>
<dbReference type="Proteomes" id="UP000078343">
    <property type="component" value="Unassembled WGS sequence"/>
</dbReference>
<dbReference type="InterPro" id="IPR036188">
    <property type="entry name" value="FAD/NAD-bd_sf"/>
</dbReference>
<protein>
    <recommendedName>
        <fullName evidence="10">FAD/NAD(P)-binding domain-containing protein</fullName>
    </recommendedName>
</protein>
<dbReference type="SUPFAM" id="SSF51905">
    <property type="entry name" value="FAD/NAD(P)-binding domain"/>
    <property type="match status" value="1"/>
</dbReference>
<evidence type="ECO:0000313" key="8">
    <source>
        <dbReference type="EMBL" id="OAP65561.1"/>
    </source>
</evidence>
<dbReference type="Gene3D" id="3.50.50.60">
    <property type="entry name" value="FAD/NAD(P)-binding domain"/>
    <property type="match status" value="2"/>
</dbReference>
<evidence type="ECO:0000256" key="7">
    <source>
        <dbReference type="ARBA" id="ARBA00023002"/>
    </source>
</evidence>
<evidence type="ECO:0000313" key="9">
    <source>
        <dbReference type="Proteomes" id="UP000078343"/>
    </source>
</evidence>
<keyword evidence="4" id="KW-0285">Flavoprotein</keyword>
<proteinExistence type="inferred from homology"/>
<evidence type="ECO:0000256" key="1">
    <source>
        <dbReference type="ARBA" id="ARBA00001974"/>
    </source>
</evidence>
<organism evidence="8 9">
    <name type="scientific">Fonsecaea erecta</name>
    <dbReference type="NCBI Taxonomy" id="1367422"/>
    <lineage>
        <taxon>Eukaryota</taxon>
        <taxon>Fungi</taxon>
        <taxon>Dikarya</taxon>
        <taxon>Ascomycota</taxon>
        <taxon>Pezizomycotina</taxon>
        <taxon>Eurotiomycetes</taxon>
        <taxon>Chaetothyriomycetidae</taxon>
        <taxon>Chaetothyriales</taxon>
        <taxon>Herpotrichiellaceae</taxon>
        <taxon>Fonsecaea</taxon>
    </lineage>
</organism>
<dbReference type="PANTHER" id="PTHR43098:SF2">
    <property type="entry name" value="FAD-BINDING MONOOXYGENASE AUSB-RELATED"/>
    <property type="match status" value="1"/>
</dbReference>
<accession>A0A179A1U6</accession>
<keyword evidence="5" id="KW-0274">FAD</keyword>
<dbReference type="PANTHER" id="PTHR43098">
    <property type="entry name" value="L-ORNITHINE N(5)-MONOOXYGENASE-RELATED"/>
    <property type="match status" value="1"/>
</dbReference>
<comment type="cofactor">
    <cofactor evidence="1">
        <name>FAD</name>
        <dbReference type="ChEBI" id="CHEBI:57692"/>
    </cofactor>
</comment>
<sequence length="643" mass="71132">MGSITVETLPLPEFLEHKYAAERDKRLRSDGNAQYLNLIESDRFKHLEQDPWVDHAALNAQEPAMRDGSSCKVFILGAGYSGLVYAARLIEAGFAAEDIRLADRAGGFGGTWYWNRYPGLMCDIESYIYLPLLEETGYMPKHKYSYGPELLEHAERVAAQYNLTDKALFRTTVHAMRWDAVQKRWLVKMTQDRGPGQEPVKLTIQAQFVITAPGILNHPKVPKIPGLDDFQGHTFHTARWDYSYTGGSPTDPALTGLKDKRVGIIGTGATAIQAVPHIAKWAKELYIFQRTPARVDVRGQVATDQALWTSKIAAKVGWQLERRRNFNAALARVLVGEDLVADGWCATPTAASSLGSPLKGIIPPDKVQEHVAEVLAADHERTEKVRARVASIVQDPHTAEKLKPWYPAWCKRPGFHDEYLATFNRPNVHLVDTDGRGIERINRSGLVAAGGKQYDVDLLLLSTGYRSPGAHNGSPAAAAKTTIIGRDGRSIEEKYLARGVSTLHGISSHGFPNLFFFGASQAASAFNLVFMTDVQAQHVAYILTEAKRRHDDADGVVVEVTEEAEEEWANEVVKRAAWFAVMVGCTPSWLNAEGAASVKADIDVREQVKKARAAPWGEGIRSYEDVLQRWRADGDLKGITITA</sequence>
<dbReference type="EMBL" id="LVYI01000001">
    <property type="protein sequence ID" value="OAP65561.1"/>
    <property type="molecule type" value="Genomic_DNA"/>
</dbReference>
<dbReference type="GO" id="GO:0016491">
    <property type="term" value="F:oxidoreductase activity"/>
    <property type="evidence" value="ECO:0007669"/>
    <property type="project" value="UniProtKB-KW"/>
</dbReference>
<comment type="caution">
    <text evidence="8">The sequence shown here is derived from an EMBL/GenBank/DDBJ whole genome shotgun (WGS) entry which is preliminary data.</text>
</comment>
<comment type="similarity">
    <text evidence="3">Belongs to the FAD-binding monooxygenase family.</text>
</comment>
<evidence type="ECO:0000256" key="5">
    <source>
        <dbReference type="ARBA" id="ARBA00022827"/>
    </source>
</evidence>
<keyword evidence="6" id="KW-0521">NADP</keyword>
<evidence type="ECO:0000256" key="6">
    <source>
        <dbReference type="ARBA" id="ARBA00022857"/>
    </source>
</evidence>
<comment type="pathway">
    <text evidence="2">Secondary metabolite biosynthesis; terpenoid biosynthesis.</text>
</comment>
<reference evidence="8 9" key="1">
    <citation type="submission" date="2016-04" db="EMBL/GenBank/DDBJ databases">
        <title>Draft genome of Fonsecaea erecta CBS 125763.</title>
        <authorList>
            <person name="Weiss V.A."/>
            <person name="Vicente V.A."/>
            <person name="Raittz R.T."/>
            <person name="Moreno L.F."/>
            <person name="De Souza E.M."/>
            <person name="Pedrosa F.O."/>
            <person name="Steffens M.B."/>
            <person name="Faoro H."/>
            <person name="Tadra-Sfeir M.Z."/>
            <person name="Najafzadeh M.J."/>
            <person name="Felipe M.S."/>
            <person name="Teixeira M."/>
            <person name="Sun J."/>
            <person name="Xi L."/>
            <person name="Gomes R."/>
            <person name="De Azevedo C.M."/>
            <person name="Salgado C.G."/>
            <person name="Da Silva M.B."/>
            <person name="Nascimento M.F."/>
            <person name="Queiroz-Telles F."/>
            <person name="Attili D.S."/>
            <person name="Gorbushina A."/>
        </authorList>
    </citation>
    <scope>NUCLEOTIDE SEQUENCE [LARGE SCALE GENOMIC DNA]</scope>
    <source>
        <strain evidence="8 9">CBS 125763</strain>
    </source>
</reference>